<dbReference type="GO" id="GO:0006281">
    <property type="term" value="P:DNA repair"/>
    <property type="evidence" value="ECO:0007669"/>
    <property type="project" value="InterPro"/>
</dbReference>
<dbReference type="InterPro" id="IPR014146">
    <property type="entry name" value="LigD_ligase_dom"/>
</dbReference>
<dbReference type="EMBL" id="ACJM01000004">
    <property type="protein sequence ID" value="EEG78240.1"/>
    <property type="molecule type" value="Genomic_DNA"/>
</dbReference>
<dbReference type="CDD" id="cd07906">
    <property type="entry name" value="Adenylation_DNA_ligase_LigD_LigC"/>
    <property type="match status" value="1"/>
</dbReference>
<evidence type="ECO:0000256" key="3">
    <source>
        <dbReference type="ARBA" id="ARBA00022598"/>
    </source>
</evidence>
<keyword evidence="3 6" id="KW-0436">Ligase</keyword>
<dbReference type="InterPro" id="IPR050191">
    <property type="entry name" value="ATP-dep_DNA_ligase"/>
</dbReference>
<dbReference type="Pfam" id="PF01068">
    <property type="entry name" value="DNA_ligase_A_M"/>
    <property type="match status" value="1"/>
</dbReference>
<dbReference type="SUPFAM" id="SSF50249">
    <property type="entry name" value="Nucleic acid-binding proteins"/>
    <property type="match status" value="1"/>
</dbReference>
<comment type="catalytic activity">
    <reaction evidence="4">
        <text>ATP + (deoxyribonucleotide)n-3'-hydroxyl + 5'-phospho-(deoxyribonucleotide)m = (deoxyribonucleotide)n+m + AMP + diphosphate.</text>
        <dbReference type="EC" id="6.5.1.1"/>
    </reaction>
</comment>
<name>C0GF58_DETAL</name>
<dbReference type="InterPro" id="IPR012309">
    <property type="entry name" value="DNA_ligase_ATP-dep_C"/>
</dbReference>
<feature type="domain" description="ATP-dependent DNA ligase family profile" evidence="5">
    <location>
        <begin position="110"/>
        <end position="237"/>
    </location>
</feature>
<reference evidence="6 7" key="1">
    <citation type="submission" date="2009-02" db="EMBL/GenBank/DDBJ databases">
        <title>Sequencing of the draft genome and assembly of Dethiobacter alkaliphilus AHT 1.</title>
        <authorList>
            <consortium name="US DOE Joint Genome Institute (JGI-PGF)"/>
            <person name="Lucas S."/>
            <person name="Copeland A."/>
            <person name="Lapidus A."/>
            <person name="Glavina del Rio T."/>
            <person name="Dalin E."/>
            <person name="Tice H."/>
            <person name="Bruce D."/>
            <person name="Goodwin L."/>
            <person name="Pitluck S."/>
            <person name="Larimer F."/>
            <person name="Land M.L."/>
            <person name="Hauser L."/>
            <person name="Muyzer G."/>
        </authorList>
    </citation>
    <scope>NUCLEOTIDE SEQUENCE [LARGE SCALE GENOMIC DNA]</scope>
    <source>
        <strain evidence="6 7">AHT 1</strain>
    </source>
</reference>
<evidence type="ECO:0000313" key="7">
    <source>
        <dbReference type="Proteomes" id="UP000006443"/>
    </source>
</evidence>
<dbReference type="GO" id="GO:0005524">
    <property type="term" value="F:ATP binding"/>
    <property type="evidence" value="ECO:0007669"/>
    <property type="project" value="InterPro"/>
</dbReference>
<dbReference type="eggNOG" id="COG1793">
    <property type="taxonomic scope" value="Bacteria"/>
</dbReference>
<dbReference type="InterPro" id="IPR016059">
    <property type="entry name" value="DNA_ligase_ATP-dep_CS"/>
</dbReference>
<dbReference type="SUPFAM" id="SSF56091">
    <property type="entry name" value="DNA ligase/mRNA capping enzyme, catalytic domain"/>
    <property type="match status" value="1"/>
</dbReference>
<dbReference type="CDD" id="cd07971">
    <property type="entry name" value="OBF_DNA_ligase_LigD"/>
    <property type="match status" value="1"/>
</dbReference>
<protein>
    <recommendedName>
        <fullName evidence="2">DNA ligase (ATP)</fullName>
        <ecNumber evidence="2">6.5.1.1</ecNumber>
    </recommendedName>
</protein>
<dbReference type="STRING" id="555088.DealDRAFT_1117"/>
<proteinExistence type="inferred from homology"/>
<dbReference type="Gene3D" id="3.30.1490.70">
    <property type="match status" value="1"/>
</dbReference>
<dbReference type="GO" id="GO:0006310">
    <property type="term" value="P:DNA recombination"/>
    <property type="evidence" value="ECO:0007669"/>
    <property type="project" value="InterPro"/>
</dbReference>
<dbReference type="PANTHER" id="PTHR45674:SF4">
    <property type="entry name" value="DNA LIGASE 1"/>
    <property type="match status" value="1"/>
</dbReference>
<dbReference type="EC" id="6.5.1.1" evidence="2"/>
<comment type="caution">
    <text evidence="6">The sequence shown here is derived from an EMBL/GenBank/DDBJ whole genome shotgun (WGS) entry which is preliminary data.</text>
</comment>
<comment type="similarity">
    <text evidence="1">Belongs to the ATP-dependent DNA ligase family.</text>
</comment>
<dbReference type="PROSITE" id="PS00333">
    <property type="entry name" value="DNA_LIGASE_A2"/>
    <property type="match status" value="1"/>
</dbReference>
<dbReference type="Gene3D" id="3.30.470.30">
    <property type="entry name" value="DNA ligase/mRNA capping enzyme"/>
    <property type="match status" value="1"/>
</dbReference>
<dbReference type="AlphaFoldDB" id="C0GF58"/>
<dbReference type="GO" id="GO:0003910">
    <property type="term" value="F:DNA ligase (ATP) activity"/>
    <property type="evidence" value="ECO:0007669"/>
    <property type="project" value="UniProtKB-EC"/>
</dbReference>
<organism evidence="6 7">
    <name type="scientific">Dethiobacter alkaliphilus AHT 1</name>
    <dbReference type="NCBI Taxonomy" id="555088"/>
    <lineage>
        <taxon>Bacteria</taxon>
        <taxon>Bacillati</taxon>
        <taxon>Bacillota</taxon>
        <taxon>Dethiobacteria</taxon>
        <taxon>Dethiobacterales</taxon>
        <taxon>Dethiobacteraceae</taxon>
        <taxon>Dethiobacter</taxon>
    </lineage>
</organism>
<gene>
    <name evidence="6" type="ORF">DealDRAFT_1117</name>
</gene>
<evidence type="ECO:0000313" key="6">
    <source>
        <dbReference type="EMBL" id="EEG78240.1"/>
    </source>
</evidence>
<dbReference type="OrthoDB" id="9802472at2"/>
<accession>C0GF58</accession>
<evidence type="ECO:0000259" key="5">
    <source>
        <dbReference type="PROSITE" id="PS50160"/>
    </source>
</evidence>
<evidence type="ECO:0000256" key="4">
    <source>
        <dbReference type="ARBA" id="ARBA00034003"/>
    </source>
</evidence>
<dbReference type="Pfam" id="PF04679">
    <property type="entry name" value="DNA_ligase_A_C"/>
    <property type="match status" value="1"/>
</dbReference>
<keyword evidence="7" id="KW-1185">Reference proteome</keyword>
<evidence type="ECO:0000256" key="1">
    <source>
        <dbReference type="ARBA" id="ARBA00007572"/>
    </source>
</evidence>
<dbReference type="RefSeq" id="WP_008515630.1">
    <property type="nucleotide sequence ID" value="NZ_ACJM01000004.1"/>
</dbReference>
<dbReference type="NCBIfam" id="TIGR02779">
    <property type="entry name" value="NHEJ_ligase_lig"/>
    <property type="match status" value="1"/>
</dbReference>
<evidence type="ECO:0000256" key="2">
    <source>
        <dbReference type="ARBA" id="ARBA00012727"/>
    </source>
</evidence>
<sequence>MMLYTPFKPMEPVMASGVPPASDLLYQVKWDGVRMLAHVGHGKIMLHNRKLRQRTGHYPELSRLGQLLQGEAILDGEIVALKDGRPSFPLILERDLIGGSGEPDPGKVRQRARQIPVFYMVFDLIYHNGRDLTALPLYQRQALLAEILPKDEAVQTVENFADGEALFAAVSENKMEGIVAKEPSSLYQRGKKNAAWKKIKVRQRQLVAIGGYTVKDGQINALLAGAYHQGQLIYVGRVATGLSGQDIRELTPFLKETLQTAPPFVNASPARDKAWVEPRLVALIDFQEWTEDLRMRQPVIKGFTKDRPEDCVLQ</sequence>
<dbReference type="Gene3D" id="2.40.50.140">
    <property type="entry name" value="Nucleic acid-binding proteins"/>
    <property type="match status" value="1"/>
</dbReference>
<dbReference type="InterPro" id="IPR012310">
    <property type="entry name" value="DNA_ligase_ATP-dep_cent"/>
</dbReference>
<dbReference type="Proteomes" id="UP000006443">
    <property type="component" value="Unassembled WGS sequence"/>
</dbReference>
<dbReference type="PROSITE" id="PS50160">
    <property type="entry name" value="DNA_LIGASE_A3"/>
    <property type="match status" value="1"/>
</dbReference>
<dbReference type="PANTHER" id="PTHR45674">
    <property type="entry name" value="DNA LIGASE 1/3 FAMILY MEMBER"/>
    <property type="match status" value="1"/>
</dbReference>
<dbReference type="InterPro" id="IPR012340">
    <property type="entry name" value="NA-bd_OB-fold"/>
</dbReference>